<evidence type="ECO:0008006" key="4">
    <source>
        <dbReference type="Google" id="ProtNLM"/>
    </source>
</evidence>
<proteinExistence type="predicted"/>
<feature type="non-terminal residue" evidence="2">
    <location>
        <position position="59"/>
    </location>
</feature>
<dbReference type="STRING" id="933084.A0A067P2Q0"/>
<sequence length="59" mass="6991">FRCINCFGRPFTCLECCRNEHDRLPFHRIERWTGKYFAWSSLFVIGHMVYLGHGGKPCP</sequence>
<dbReference type="OrthoDB" id="3004525at2759"/>
<keyword evidence="3" id="KW-1185">Reference proteome</keyword>
<gene>
    <name evidence="2" type="ORF">JAAARDRAFT_94968</name>
</gene>
<dbReference type="AlphaFoldDB" id="A0A067P2Q0"/>
<feature type="non-terminal residue" evidence="2">
    <location>
        <position position="1"/>
    </location>
</feature>
<evidence type="ECO:0000256" key="1">
    <source>
        <dbReference type="SAM" id="Phobius"/>
    </source>
</evidence>
<dbReference type="EMBL" id="KL197851">
    <property type="protein sequence ID" value="KDQ49019.1"/>
    <property type="molecule type" value="Genomic_DNA"/>
</dbReference>
<feature type="transmembrane region" description="Helical" evidence="1">
    <location>
        <begin position="36"/>
        <end position="53"/>
    </location>
</feature>
<evidence type="ECO:0000313" key="2">
    <source>
        <dbReference type="EMBL" id="KDQ49019.1"/>
    </source>
</evidence>
<name>A0A067P2Q0_9AGAM</name>
<dbReference type="HOGENOM" id="CLU_161759_1_1_1"/>
<keyword evidence="1" id="KW-0472">Membrane</keyword>
<protein>
    <recommendedName>
        <fullName evidence="4">CxC2-like cysteine cluster KDZ transposase-associated domain-containing protein</fullName>
    </recommendedName>
</protein>
<evidence type="ECO:0000313" key="3">
    <source>
        <dbReference type="Proteomes" id="UP000027265"/>
    </source>
</evidence>
<reference evidence="3" key="1">
    <citation type="journal article" date="2014" name="Proc. Natl. Acad. Sci. U.S.A.">
        <title>Extensive sampling of basidiomycete genomes demonstrates inadequacy of the white-rot/brown-rot paradigm for wood decay fungi.</title>
        <authorList>
            <person name="Riley R."/>
            <person name="Salamov A.A."/>
            <person name="Brown D.W."/>
            <person name="Nagy L.G."/>
            <person name="Floudas D."/>
            <person name="Held B.W."/>
            <person name="Levasseur A."/>
            <person name="Lombard V."/>
            <person name="Morin E."/>
            <person name="Otillar R."/>
            <person name="Lindquist E.A."/>
            <person name="Sun H."/>
            <person name="LaButti K.M."/>
            <person name="Schmutz J."/>
            <person name="Jabbour D."/>
            <person name="Luo H."/>
            <person name="Baker S.E."/>
            <person name="Pisabarro A.G."/>
            <person name="Walton J.D."/>
            <person name="Blanchette R.A."/>
            <person name="Henrissat B."/>
            <person name="Martin F."/>
            <person name="Cullen D."/>
            <person name="Hibbett D.S."/>
            <person name="Grigoriev I.V."/>
        </authorList>
    </citation>
    <scope>NUCLEOTIDE SEQUENCE [LARGE SCALE GENOMIC DNA]</scope>
    <source>
        <strain evidence="3">MUCL 33604</strain>
    </source>
</reference>
<accession>A0A067P2Q0</accession>
<keyword evidence="1" id="KW-1133">Transmembrane helix</keyword>
<dbReference type="Proteomes" id="UP000027265">
    <property type="component" value="Unassembled WGS sequence"/>
</dbReference>
<keyword evidence="1" id="KW-0812">Transmembrane</keyword>
<dbReference type="InParanoid" id="A0A067P2Q0"/>
<organism evidence="2 3">
    <name type="scientific">Jaapia argillacea MUCL 33604</name>
    <dbReference type="NCBI Taxonomy" id="933084"/>
    <lineage>
        <taxon>Eukaryota</taxon>
        <taxon>Fungi</taxon>
        <taxon>Dikarya</taxon>
        <taxon>Basidiomycota</taxon>
        <taxon>Agaricomycotina</taxon>
        <taxon>Agaricomycetes</taxon>
        <taxon>Agaricomycetidae</taxon>
        <taxon>Jaapiales</taxon>
        <taxon>Jaapiaceae</taxon>
        <taxon>Jaapia</taxon>
    </lineage>
</organism>